<keyword evidence="2" id="KW-1185">Reference proteome</keyword>
<evidence type="ECO:0008006" key="3">
    <source>
        <dbReference type="Google" id="ProtNLM"/>
    </source>
</evidence>
<name>A0ABU4WL37_9FIRM</name>
<accession>A0ABU4WL37</accession>
<proteinExistence type="predicted"/>
<evidence type="ECO:0000313" key="1">
    <source>
        <dbReference type="EMBL" id="MDX8416963.1"/>
    </source>
</evidence>
<dbReference type="EMBL" id="JALBUS010000004">
    <property type="protein sequence ID" value="MDX8416963.1"/>
    <property type="molecule type" value="Genomic_DNA"/>
</dbReference>
<dbReference type="Proteomes" id="UP001285244">
    <property type="component" value="Unassembled WGS sequence"/>
</dbReference>
<sequence length="110" mass="12440">MIRGTDVILIQKVQQGTDSFGAPIYEEKQIPVRDVLVGEPSSEDISNSLSLYGKKLAYTLAIPKGDTNDWIDMDVIIFGKRFRTYGMPTEGIEENIPLRWNKKVKVEYCG</sequence>
<organism evidence="1 2">
    <name type="scientific">Absicoccus intestinalis</name>
    <dbReference type="NCBI Taxonomy" id="2926319"/>
    <lineage>
        <taxon>Bacteria</taxon>
        <taxon>Bacillati</taxon>
        <taxon>Bacillota</taxon>
        <taxon>Erysipelotrichia</taxon>
        <taxon>Erysipelotrichales</taxon>
        <taxon>Erysipelotrichaceae</taxon>
        <taxon>Absicoccus</taxon>
    </lineage>
</organism>
<protein>
    <recommendedName>
        <fullName evidence="3">Phage protein</fullName>
    </recommendedName>
</protein>
<evidence type="ECO:0000313" key="2">
    <source>
        <dbReference type="Proteomes" id="UP001285244"/>
    </source>
</evidence>
<reference evidence="1 2" key="1">
    <citation type="submission" date="2022-03" db="EMBL/GenBank/DDBJ databases">
        <title>Novel taxa within the pig intestine.</title>
        <authorList>
            <person name="Wylensek D."/>
            <person name="Bishof K."/>
            <person name="Afrizal A."/>
            <person name="Clavel T."/>
        </authorList>
    </citation>
    <scope>NUCLEOTIDE SEQUENCE [LARGE SCALE GENOMIC DNA]</scope>
    <source>
        <strain evidence="1 2">Cla-KB-P134</strain>
    </source>
</reference>
<comment type="caution">
    <text evidence="1">The sequence shown here is derived from an EMBL/GenBank/DDBJ whole genome shotgun (WGS) entry which is preliminary data.</text>
</comment>
<dbReference type="RefSeq" id="WP_320325275.1">
    <property type="nucleotide sequence ID" value="NZ_JALBUS010000004.1"/>
</dbReference>
<gene>
    <name evidence="1" type="ORF">MOZ64_03785</name>
</gene>